<dbReference type="InterPro" id="IPR003739">
    <property type="entry name" value="Lys_aminomutase/Glu_NH3_mut"/>
</dbReference>
<keyword evidence="18" id="KW-1185">Reference proteome</keyword>
<dbReference type="CDD" id="cd01335">
    <property type="entry name" value="Radical_SAM"/>
    <property type="match status" value="1"/>
</dbReference>
<dbReference type="Pfam" id="PF04055">
    <property type="entry name" value="Radical_SAM"/>
    <property type="match status" value="1"/>
</dbReference>
<dbReference type="AlphaFoldDB" id="D6YU86"/>
<evidence type="ECO:0000313" key="17">
    <source>
        <dbReference type="EMBL" id="ADI37697.1"/>
    </source>
</evidence>
<evidence type="ECO:0000256" key="3">
    <source>
        <dbReference type="ARBA" id="ARBA00001966"/>
    </source>
</evidence>
<dbReference type="RefSeq" id="WP_013181425.1">
    <property type="nucleotide sequence ID" value="NC_014225.1"/>
</dbReference>
<evidence type="ECO:0000256" key="7">
    <source>
        <dbReference type="ARBA" id="ARBA00022691"/>
    </source>
</evidence>
<comment type="catalytic activity">
    <reaction evidence="1">
        <text>L-lysine = D-beta-lysine</text>
        <dbReference type="Rhea" id="RHEA:44148"/>
        <dbReference type="ChEBI" id="CHEBI:32551"/>
        <dbReference type="ChEBI" id="CHEBI:84138"/>
    </reaction>
</comment>
<feature type="binding site" evidence="14">
    <location>
        <position position="118"/>
    </location>
    <ligand>
        <name>[4Fe-4S] cluster</name>
        <dbReference type="ChEBI" id="CHEBI:49883"/>
        <note>4Fe-4S-S-AdoMet</note>
    </ligand>
</feature>
<dbReference type="NCBIfam" id="TIGR00238">
    <property type="entry name" value="KamA family radical SAM protein"/>
    <property type="match status" value="1"/>
</dbReference>
<evidence type="ECO:0000256" key="11">
    <source>
        <dbReference type="ARBA" id="ARBA00023014"/>
    </source>
</evidence>
<comment type="similarity">
    <text evidence="4">Belongs to the radical SAM superfamily. KamA family.</text>
</comment>
<name>D6YU86_WADCW</name>
<evidence type="ECO:0000256" key="4">
    <source>
        <dbReference type="ARBA" id="ARBA00008703"/>
    </source>
</evidence>
<dbReference type="PROSITE" id="PS51918">
    <property type="entry name" value="RADICAL_SAM"/>
    <property type="match status" value="1"/>
</dbReference>
<sequence length="327" mass="37825">MYQTSISNQWRQIQRQNFTNWEKLADFLELDEFHRQEIMKNPRFVLNLPIRLAKKIEKGNLNDPILRQFLPMVAEMVETAGFVSDPVGDHACRKASKLLHKYNGRVLLVSTSACAMHCRYCFRQNFDYEVEDKTFDEELEVISKDETIKEVILSGGDPLSLSNRHLGALLEKISAIPHINRLRFHSRFPIGIPERIDDEFLEAVDRLPHQVWFVIHCNHPRELDKDIFDRLNTLRKLGVNILNQAVLLRGVNDDADTLAELCETLSDHGIFPYYLHQLDRVQGASHFEVSKEEGLQLIDQLTRRLPGYAVPKYVQEIAGEPSKTPLN</sequence>
<dbReference type="InterPro" id="IPR058240">
    <property type="entry name" value="rSAM_sf"/>
</dbReference>
<protein>
    <recommendedName>
        <fullName evidence="5">L-lysine 2,3-aminomutase</fullName>
    </recommendedName>
    <alternativeName>
        <fullName evidence="13">EF-P post-translational modification enzyme B</fullName>
    </alternativeName>
</protein>
<dbReference type="KEGG" id="wch:wcw_0323"/>
<dbReference type="Gene3D" id="3.20.20.70">
    <property type="entry name" value="Aldolase class I"/>
    <property type="match status" value="1"/>
</dbReference>
<keyword evidence="7" id="KW-0949">S-adenosyl-L-methionine</keyword>
<keyword evidence="8 14" id="KW-0479">Metal-binding</keyword>
<dbReference type="GO" id="GO:0016853">
    <property type="term" value="F:isomerase activity"/>
    <property type="evidence" value="ECO:0007669"/>
    <property type="project" value="UniProtKB-KW"/>
</dbReference>
<evidence type="ECO:0000313" key="18">
    <source>
        <dbReference type="Proteomes" id="UP000001505"/>
    </source>
</evidence>
<dbReference type="SFLD" id="SFLDS00029">
    <property type="entry name" value="Radical_SAM"/>
    <property type="match status" value="1"/>
</dbReference>
<accession>D6YU86</accession>
<dbReference type="InterPro" id="IPR007197">
    <property type="entry name" value="rSAM"/>
</dbReference>
<dbReference type="eggNOG" id="COG1509">
    <property type="taxonomic scope" value="Bacteria"/>
</dbReference>
<feature type="binding site" evidence="14">
    <location>
        <position position="114"/>
    </location>
    <ligand>
        <name>[4Fe-4S] cluster</name>
        <dbReference type="ChEBI" id="CHEBI:49883"/>
        <note>4Fe-4S-S-AdoMet</note>
    </ligand>
</feature>
<proteinExistence type="inferred from homology"/>
<evidence type="ECO:0000256" key="8">
    <source>
        <dbReference type="ARBA" id="ARBA00022723"/>
    </source>
</evidence>
<dbReference type="PIRSF" id="PIRSF004911">
    <property type="entry name" value="DUF160"/>
    <property type="match status" value="1"/>
</dbReference>
<dbReference type="HOGENOM" id="CLU_032161_2_0_0"/>
<evidence type="ECO:0000256" key="10">
    <source>
        <dbReference type="ARBA" id="ARBA00023004"/>
    </source>
</evidence>
<dbReference type="NCBIfam" id="TIGR03821">
    <property type="entry name" value="EFP_modif_epmB"/>
    <property type="match status" value="1"/>
</dbReference>
<feature type="modified residue" description="N6-(pyridoxal phosphate)lysine" evidence="15">
    <location>
        <position position="323"/>
    </location>
</feature>
<evidence type="ECO:0000256" key="2">
    <source>
        <dbReference type="ARBA" id="ARBA00001933"/>
    </source>
</evidence>
<dbReference type="SFLD" id="SFLDF00314">
    <property type="entry name" value="L-lysine_2_3-aminomutase_(yjeK"/>
    <property type="match status" value="1"/>
</dbReference>
<dbReference type="OrthoDB" id="9768064at2"/>
<dbReference type="InterPro" id="IPR022462">
    <property type="entry name" value="EpmB"/>
</dbReference>
<dbReference type="PANTHER" id="PTHR30538">
    <property type="entry name" value="LYSINE 2,3-AMINOMUTASE-RELATED"/>
    <property type="match status" value="1"/>
</dbReference>
<evidence type="ECO:0000256" key="13">
    <source>
        <dbReference type="ARBA" id="ARBA00030756"/>
    </source>
</evidence>
<evidence type="ECO:0000256" key="12">
    <source>
        <dbReference type="ARBA" id="ARBA00023235"/>
    </source>
</evidence>
<keyword evidence="10" id="KW-0408">Iron</keyword>
<keyword evidence="12 17" id="KW-0413">Isomerase</keyword>
<comment type="cofactor">
    <cofactor evidence="3">
        <name>[4Fe-4S] cluster</name>
        <dbReference type="ChEBI" id="CHEBI:49883"/>
    </cofactor>
</comment>
<dbReference type="GO" id="GO:0051539">
    <property type="term" value="F:4 iron, 4 sulfur cluster binding"/>
    <property type="evidence" value="ECO:0007669"/>
    <property type="project" value="UniProtKB-KW"/>
</dbReference>
<reference evidence="17 18" key="1">
    <citation type="journal article" date="2010" name="PLoS ONE">
        <title>The Waddlia genome: a window into chlamydial biology.</title>
        <authorList>
            <person name="Bertelli C."/>
            <person name="Collyn F."/>
            <person name="Croxatto A."/>
            <person name="Ruckert C."/>
            <person name="Polkinghorne A."/>
            <person name="Kebbi-Beghdadi C."/>
            <person name="Goesmann A."/>
            <person name="Vaughan L."/>
            <person name="Greub G."/>
        </authorList>
    </citation>
    <scope>NUCLEOTIDE SEQUENCE [LARGE SCALE GENOMIC DNA]</scope>
    <source>
        <strain evidence="18">ATCC VR-1470 / WSU 86-1044</strain>
    </source>
</reference>
<dbReference type="PANTHER" id="PTHR30538:SF1">
    <property type="entry name" value="L-LYSINE 2,3-AMINOMUTASE"/>
    <property type="match status" value="1"/>
</dbReference>
<feature type="domain" description="Radical SAM core" evidence="16">
    <location>
        <begin position="100"/>
        <end position="309"/>
    </location>
</feature>
<dbReference type="SUPFAM" id="SSF102114">
    <property type="entry name" value="Radical SAM enzymes"/>
    <property type="match status" value="1"/>
</dbReference>
<dbReference type="STRING" id="716544.wcw_0323"/>
<organism evidence="17 18">
    <name type="scientific">Waddlia chondrophila (strain ATCC VR-1470 / WSU 86-1044)</name>
    <dbReference type="NCBI Taxonomy" id="716544"/>
    <lineage>
        <taxon>Bacteria</taxon>
        <taxon>Pseudomonadati</taxon>
        <taxon>Chlamydiota</taxon>
        <taxon>Chlamydiia</taxon>
        <taxon>Parachlamydiales</taxon>
        <taxon>Waddliaceae</taxon>
        <taxon>Waddlia</taxon>
    </lineage>
</organism>
<dbReference type="EMBL" id="CP001928">
    <property type="protein sequence ID" value="ADI37697.1"/>
    <property type="molecule type" value="Genomic_DNA"/>
</dbReference>
<keyword evidence="11 14" id="KW-0411">Iron-sulfur</keyword>
<evidence type="ECO:0000256" key="9">
    <source>
        <dbReference type="ARBA" id="ARBA00022898"/>
    </source>
</evidence>
<evidence type="ECO:0000256" key="6">
    <source>
        <dbReference type="ARBA" id="ARBA00022485"/>
    </source>
</evidence>
<evidence type="ECO:0000256" key="1">
    <source>
        <dbReference type="ARBA" id="ARBA00001352"/>
    </source>
</evidence>
<gene>
    <name evidence="17" type="primary">kamA</name>
    <name evidence="17" type="ordered locus">wcw_0323</name>
</gene>
<dbReference type="SFLD" id="SFLDG01070">
    <property type="entry name" value="PLP-dependent"/>
    <property type="match status" value="1"/>
</dbReference>
<comment type="cofactor">
    <cofactor evidence="2 15">
        <name>pyridoxal 5'-phosphate</name>
        <dbReference type="ChEBI" id="CHEBI:597326"/>
    </cofactor>
</comment>
<keyword evidence="9 15" id="KW-0663">Pyridoxal phosphate</keyword>
<evidence type="ECO:0000259" key="16">
    <source>
        <dbReference type="PROSITE" id="PS51918"/>
    </source>
</evidence>
<dbReference type="GO" id="GO:0046872">
    <property type="term" value="F:metal ion binding"/>
    <property type="evidence" value="ECO:0007669"/>
    <property type="project" value="UniProtKB-KW"/>
</dbReference>
<dbReference type="Proteomes" id="UP000001505">
    <property type="component" value="Chromosome"/>
</dbReference>
<evidence type="ECO:0000256" key="14">
    <source>
        <dbReference type="PIRSR" id="PIRSR004911-1"/>
    </source>
</evidence>
<evidence type="ECO:0000256" key="15">
    <source>
        <dbReference type="PIRSR" id="PIRSR603739-50"/>
    </source>
</evidence>
<feature type="binding site" evidence="14">
    <location>
        <position position="121"/>
    </location>
    <ligand>
        <name>[4Fe-4S] cluster</name>
        <dbReference type="ChEBI" id="CHEBI:49883"/>
        <note>4Fe-4S-S-AdoMet</note>
    </ligand>
</feature>
<dbReference type="InterPro" id="IPR013785">
    <property type="entry name" value="Aldolase_TIM"/>
</dbReference>
<evidence type="ECO:0000256" key="5">
    <source>
        <dbReference type="ARBA" id="ARBA00022363"/>
    </source>
</evidence>
<keyword evidence="6 14" id="KW-0004">4Fe-4S</keyword>